<organism evidence="1 2">
    <name type="scientific">Sphingobacterium deserti</name>
    <dbReference type="NCBI Taxonomy" id="1229276"/>
    <lineage>
        <taxon>Bacteria</taxon>
        <taxon>Pseudomonadati</taxon>
        <taxon>Bacteroidota</taxon>
        <taxon>Sphingobacteriia</taxon>
        <taxon>Sphingobacteriales</taxon>
        <taxon>Sphingobacteriaceae</taxon>
        <taxon>Sphingobacterium</taxon>
    </lineage>
</organism>
<dbReference type="AlphaFoldDB" id="A0A0B8SZA8"/>
<proteinExistence type="predicted"/>
<dbReference type="eggNOG" id="COG3668">
    <property type="taxonomic scope" value="Bacteria"/>
</dbReference>
<accession>A0A0B8SZA8</accession>
<evidence type="ECO:0000313" key="1">
    <source>
        <dbReference type="EMBL" id="KGE12746.1"/>
    </source>
</evidence>
<keyword evidence="2" id="KW-1185">Reference proteome</keyword>
<protein>
    <submittedName>
        <fullName evidence="1">Plasmid stabilization system protein</fullName>
    </submittedName>
</protein>
<dbReference type="EMBL" id="JJMU01000065">
    <property type="protein sequence ID" value="KGE12746.1"/>
    <property type="molecule type" value="Genomic_DNA"/>
</dbReference>
<dbReference type="STRING" id="1229276.DI53_3485"/>
<dbReference type="PATRIC" id="fig|1229276.3.peg.3599"/>
<reference evidence="2" key="1">
    <citation type="submission" date="2014-04" db="EMBL/GenBank/DDBJ databases">
        <title>Whole-Genome optical mapping and complete genome sequence of Sphingobacterium deserti sp. nov., a new spaces isolated from desert in the west of China.</title>
        <authorList>
            <person name="Teng C."/>
            <person name="Zhou Z."/>
            <person name="Li X."/>
            <person name="Chen M."/>
            <person name="Lin M."/>
            <person name="Wang L."/>
            <person name="Su S."/>
            <person name="Zhang C."/>
            <person name="Zhang W."/>
        </authorList>
    </citation>
    <scope>NUCLEOTIDE SEQUENCE [LARGE SCALE GENOMIC DNA]</scope>
    <source>
        <strain evidence="2">ACCC05744</strain>
    </source>
</reference>
<dbReference type="InterPro" id="IPR035093">
    <property type="entry name" value="RelE/ParE_toxin_dom_sf"/>
</dbReference>
<name>A0A0B8SZA8_9SPHI</name>
<gene>
    <name evidence="1" type="ORF">DI53_3485</name>
</gene>
<sequence>MAKYVLTNKAVEDLGLIWNYTYEMWSENQADIYYQLLISSFEKIARSPAFFCNIFL</sequence>
<evidence type="ECO:0000313" key="2">
    <source>
        <dbReference type="Proteomes" id="UP000031802"/>
    </source>
</evidence>
<dbReference type="Gene3D" id="3.30.2310.20">
    <property type="entry name" value="RelE-like"/>
    <property type="match status" value="1"/>
</dbReference>
<reference evidence="1 2" key="2">
    <citation type="journal article" date="2015" name="PLoS ONE">
        <title>Whole-Genome Optical Mapping and Finished Genome Sequence of Sphingobacterium deserti sp. nov., a New Species Isolated from the Western Desert of China.</title>
        <authorList>
            <person name="Teng C."/>
            <person name="Zhou Z."/>
            <person name="Molnar I."/>
            <person name="Li X."/>
            <person name="Tang R."/>
            <person name="Chen M."/>
            <person name="Wang L."/>
            <person name="Su S."/>
            <person name="Zhang W."/>
            <person name="Lin M."/>
        </authorList>
    </citation>
    <scope>NUCLEOTIDE SEQUENCE [LARGE SCALE GENOMIC DNA]</scope>
    <source>
        <strain evidence="2">ACCC05744</strain>
    </source>
</reference>
<comment type="caution">
    <text evidence="1">The sequence shown here is derived from an EMBL/GenBank/DDBJ whole genome shotgun (WGS) entry which is preliminary data.</text>
</comment>
<dbReference type="Proteomes" id="UP000031802">
    <property type="component" value="Unassembled WGS sequence"/>
</dbReference>